<dbReference type="RefSeq" id="XP_033603755.1">
    <property type="nucleotide sequence ID" value="XM_033741702.1"/>
</dbReference>
<dbReference type="InterPro" id="IPR050466">
    <property type="entry name" value="Carboxylest/Gibb_receptor"/>
</dbReference>
<evidence type="ECO:0000313" key="3">
    <source>
        <dbReference type="Proteomes" id="UP000799437"/>
    </source>
</evidence>
<dbReference type="InterPro" id="IPR029058">
    <property type="entry name" value="AB_hydrolase_fold"/>
</dbReference>
<sequence>MLLHRLAPPRPPKPSFSRTIQATISPNTGHFQLHFYVPNDYVLQQRLRRKRFPVVVNFHGGGFTLGTASDDARWAQCVVSQVNAVVVAVDYRLAPEHAFPTPVEDGVDAVKYITEHCEDLLIDPDRMAISGFSSGGNMTFTVPLRMQEETIMTRRKSKDLFIISESHQLKIKALCAWYPPTDYTVTREERRATCLRKDQELPAMFTNLFDESYLQPPTLDMAHPYLSPGKAPTDMLAKLPEDIIMYTCEWDMLLAEGEKMRDRLRNDFGKNVRYRMVPGVPHGWDKAPNPLKVTPGVWDHYLNACKDLKEVLRTPKGAKPRRFSTFMSV</sequence>
<dbReference type="AlphaFoldDB" id="A0A6A6WGU6"/>
<gene>
    <name evidence="2" type="ORF">EJ05DRAFT_435517</name>
</gene>
<dbReference type="PANTHER" id="PTHR23024">
    <property type="entry name" value="ARYLACETAMIDE DEACETYLASE"/>
    <property type="match status" value="1"/>
</dbReference>
<dbReference type="PANTHER" id="PTHR23024:SF600">
    <property type="entry name" value="PUTATIVE (AFU_ORTHOLOGUE AFUA_1G02580)-RELATED"/>
    <property type="match status" value="1"/>
</dbReference>
<dbReference type="Gene3D" id="3.40.50.1820">
    <property type="entry name" value="alpha/beta hydrolase"/>
    <property type="match status" value="1"/>
</dbReference>
<dbReference type="Proteomes" id="UP000799437">
    <property type="component" value="Unassembled WGS sequence"/>
</dbReference>
<dbReference type="OrthoDB" id="433474at2759"/>
<name>A0A6A6WGU6_9PEZI</name>
<dbReference type="GO" id="GO:0016787">
    <property type="term" value="F:hydrolase activity"/>
    <property type="evidence" value="ECO:0007669"/>
    <property type="project" value="UniProtKB-KW"/>
</dbReference>
<protein>
    <submittedName>
        <fullName evidence="2">Alpha/beta-hydrolase</fullName>
    </submittedName>
</protein>
<dbReference type="GeneID" id="54482756"/>
<accession>A0A6A6WGU6</accession>
<dbReference type="InterPro" id="IPR013094">
    <property type="entry name" value="AB_hydrolase_3"/>
</dbReference>
<dbReference type="Pfam" id="PF07859">
    <property type="entry name" value="Abhydrolase_3"/>
    <property type="match status" value="1"/>
</dbReference>
<dbReference type="EMBL" id="ML996567">
    <property type="protein sequence ID" value="KAF2761304.1"/>
    <property type="molecule type" value="Genomic_DNA"/>
</dbReference>
<evidence type="ECO:0000313" key="2">
    <source>
        <dbReference type="EMBL" id="KAF2761304.1"/>
    </source>
</evidence>
<dbReference type="SUPFAM" id="SSF53474">
    <property type="entry name" value="alpha/beta-Hydrolases"/>
    <property type="match status" value="1"/>
</dbReference>
<feature type="domain" description="Alpha/beta hydrolase fold-3" evidence="1">
    <location>
        <begin position="55"/>
        <end position="284"/>
    </location>
</feature>
<keyword evidence="2" id="KW-0378">Hydrolase</keyword>
<organism evidence="2 3">
    <name type="scientific">Pseudovirgaria hyperparasitica</name>
    <dbReference type="NCBI Taxonomy" id="470096"/>
    <lineage>
        <taxon>Eukaryota</taxon>
        <taxon>Fungi</taxon>
        <taxon>Dikarya</taxon>
        <taxon>Ascomycota</taxon>
        <taxon>Pezizomycotina</taxon>
        <taxon>Dothideomycetes</taxon>
        <taxon>Dothideomycetes incertae sedis</taxon>
        <taxon>Acrospermales</taxon>
        <taxon>Acrospermaceae</taxon>
        <taxon>Pseudovirgaria</taxon>
    </lineage>
</organism>
<evidence type="ECO:0000259" key="1">
    <source>
        <dbReference type="Pfam" id="PF07859"/>
    </source>
</evidence>
<keyword evidence="3" id="KW-1185">Reference proteome</keyword>
<reference evidence="2" key="1">
    <citation type="journal article" date="2020" name="Stud. Mycol.">
        <title>101 Dothideomycetes genomes: a test case for predicting lifestyles and emergence of pathogens.</title>
        <authorList>
            <person name="Haridas S."/>
            <person name="Albert R."/>
            <person name="Binder M."/>
            <person name="Bloem J."/>
            <person name="Labutti K."/>
            <person name="Salamov A."/>
            <person name="Andreopoulos B."/>
            <person name="Baker S."/>
            <person name="Barry K."/>
            <person name="Bills G."/>
            <person name="Bluhm B."/>
            <person name="Cannon C."/>
            <person name="Castanera R."/>
            <person name="Culley D."/>
            <person name="Daum C."/>
            <person name="Ezra D."/>
            <person name="Gonzalez J."/>
            <person name="Henrissat B."/>
            <person name="Kuo A."/>
            <person name="Liang C."/>
            <person name="Lipzen A."/>
            <person name="Lutzoni F."/>
            <person name="Magnuson J."/>
            <person name="Mondo S."/>
            <person name="Nolan M."/>
            <person name="Ohm R."/>
            <person name="Pangilinan J."/>
            <person name="Park H.-J."/>
            <person name="Ramirez L."/>
            <person name="Alfaro M."/>
            <person name="Sun H."/>
            <person name="Tritt A."/>
            <person name="Yoshinaga Y."/>
            <person name="Zwiers L.-H."/>
            <person name="Turgeon B."/>
            <person name="Goodwin S."/>
            <person name="Spatafora J."/>
            <person name="Crous P."/>
            <person name="Grigoriev I."/>
        </authorList>
    </citation>
    <scope>NUCLEOTIDE SEQUENCE</scope>
    <source>
        <strain evidence="2">CBS 121739</strain>
    </source>
</reference>
<proteinExistence type="predicted"/>